<dbReference type="EMBL" id="CP001719">
    <property type="protein sequence ID" value="ADC46903.1"/>
    <property type="molecule type" value="Genomic_DNA"/>
</dbReference>
<dbReference type="PROSITE" id="PS51371">
    <property type="entry name" value="CBS"/>
    <property type="match status" value="2"/>
</dbReference>
<dbReference type="PANTHER" id="PTHR48108:SF26">
    <property type="entry name" value="CBS DOMAIN-CONTAINING PROTEIN DDB_G0289609"/>
    <property type="match status" value="1"/>
</dbReference>
<dbReference type="InterPro" id="IPR051462">
    <property type="entry name" value="CBS_domain-containing"/>
</dbReference>
<dbReference type="eggNOG" id="arCOG00610">
    <property type="taxonomic scope" value="Archaea"/>
</dbReference>
<keyword evidence="1" id="KW-0677">Repeat</keyword>
<gene>
    <name evidence="4" type="ordered locus">mru_1052</name>
</gene>
<dbReference type="InterPro" id="IPR000644">
    <property type="entry name" value="CBS_dom"/>
</dbReference>
<dbReference type="AlphaFoldDB" id="D3E2Z2"/>
<protein>
    <submittedName>
        <fullName evidence="4">Transcriptional regulator</fullName>
    </submittedName>
</protein>
<dbReference type="OrthoDB" id="64432at2157"/>
<keyword evidence="2" id="KW-0129">CBS domain</keyword>
<dbReference type="GO" id="GO:0003677">
    <property type="term" value="F:DNA binding"/>
    <property type="evidence" value="ECO:0007669"/>
    <property type="project" value="InterPro"/>
</dbReference>
<sequence>MLTSVQKEILQTLINLYQNSDGKSIKGEDIAEVMNRNPGTIRNQMQSLRSLSLVKGVPGPRGGYKPTIEAYHNLNISVSDSNAKVPVYKENKKMDDVSVAKIEFTSVPHPGECEAVIKVLGSIKDLHLGDVIRVGPTPVNNLGLIGEIVGRDDMDNILLLDISTIRSIPKNTVFDIASLDLIYLKPGDSIKDAAYLLSHNQIDGAPVITEGVAIGMVSLIDIVNALAEGKENEDVRDIMSKRLFFINKDTLIANAVYKMYKFGISRLIVVDDEHAPIGVVTRTDLIETITNFKNFPLLYNMEMDEEME</sequence>
<evidence type="ECO:0000313" key="4">
    <source>
        <dbReference type="EMBL" id="ADC46903.1"/>
    </source>
</evidence>
<evidence type="ECO:0000259" key="3">
    <source>
        <dbReference type="PROSITE" id="PS51371"/>
    </source>
</evidence>
<dbReference type="RefSeq" id="WP_012955853.1">
    <property type="nucleotide sequence ID" value="NC_013790.1"/>
</dbReference>
<dbReference type="SUPFAM" id="SSF54631">
    <property type="entry name" value="CBS-domain pair"/>
    <property type="match status" value="1"/>
</dbReference>
<dbReference type="InterPro" id="IPR036388">
    <property type="entry name" value="WH-like_DNA-bd_sf"/>
</dbReference>
<dbReference type="InterPro" id="IPR046342">
    <property type="entry name" value="CBS_dom_sf"/>
</dbReference>
<dbReference type="HOGENOM" id="CLU_926289_0_0_2"/>
<dbReference type="Gene3D" id="3.10.580.10">
    <property type="entry name" value="CBS-domain"/>
    <property type="match status" value="1"/>
</dbReference>
<dbReference type="Pfam" id="PF03444">
    <property type="entry name" value="WHD_HrcA"/>
    <property type="match status" value="1"/>
</dbReference>
<dbReference type="Pfam" id="PF00571">
    <property type="entry name" value="CBS"/>
    <property type="match status" value="2"/>
</dbReference>
<keyword evidence="5" id="KW-1185">Reference proteome</keyword>
<evidence type="ECO:0000256" key="1">
    <source>
        <dbReference type="ARBA" id="ARBA00022737"/>
    </source>
</evidence>
<organism evidence="4 5">
    <name type="scientific">Methanobrevibacter ruminantium (strain ATCC 35063 / DSM 1093 / JCM 13430 / OCM 146 / M1)</name>
    <name type="common">Methanobacterium ruminantium</name>
    <dbReference type="NCBI Taxonomy" id="634498"/>
    <lineage>
        <taxon>Archaea</taxon>
        <taxon>Methanobacteriati</taxon>
        <taxon>Methanobacteriota</taxon>
        <taxon>Methanomada group</taxon>
        <taxon>Methanobacteria</taxon>
        <taxon>Methanobacteriales</taxon>
        <taxon>Methanobacteriaceae</taxon>
        <taxon>Methanobrevibacter</taxon>
    </lineage>
</organism>
<dbReference type="Gene3D" id="1.10.10.10">
    <property type="entry name" value="Winged helix-like DNA-binding domain superfamily/Winged helix DNA-binding domain"/>
    <property type="match status" value="1"/>
</dbReference>
<name>D3E2Z2_METRM</name>
<dbReference type="SMART" id="SM00116">
    <property type="entry name" value="CBS"/>
    <property type="match status" value="2"/>
</dbReference>
<dbReference type="GO" id="GO:0006355">
    <property type="term" value="P:regulation of DNA-templated transcription"/>
    <property type="evidence" value="ECO:0007669"/>
    <property type="project" value="InterPro"/>
</dbReference>
<dbReference type="PATRIC" id="fig|634498.28.peg.1052"/>
<feature type="domain" description="CBS" evidence="3">
    <location>
        <begin position="239"/>
        <end position="297"/>
    </location>
</feature>
<dbReference type="InterPro" id="IPR005104">
    <property type="entry name" value="WHTH_HrcA_DNA-bd"/>
</dbReference>
<dbReference type="SUPFAM" id="SSF46785">
    <property type="entry name" value="Winged helix' DNA-binding domain"/>
    <property type="match status" value="1"/>
</dbReference>
<dbReference type="Proteomes" id="UP000008680">
    <property type="component" value="Chromosome"/>
</dbReference>
<dbReference type="STRING" id="634498.mru_1052"/>
<dbReference type="InterPro" id="IPR016436">
    <property type="entry name" value="UCP005063_CBS"/>
</dbReference>
<accession>D3E2Z2</accession>
<dbReference type="KEGG" id="mru:mru_1052"/>
<proteinExistence type="predicted"/>
<evidence type="ECO:0000313" key="5">
    <source>
        <dbReference type="Proteomes" id="UP000008680"/>
    </source>
</evidence>
<dbReference type="PANTHER" id="PTHR48108">
    <property type="entry name" value="CBS DOMAIN-CONTAINING PROTEIN CBSX2, CHLOROPLASTIC"/>
    <property type="match status" value="1"/>
</dbReference>
<feature type="domain" description="CBS" evidence="3">
    <location>
        <begin position="176"/>
        <end position="235"/>
    </location>
</feature>
<reference evidence="4 5" key="1">
    <citation type="journal article" date="2010" name="PLoS ONE">
        <title>The genome sequence of the rumen methanogen Methanobrevibacter ruminantium reveals new possibilities for controlling ruminant methane emissions.</title>
        <authorList>
            <person name="Leahy S.C."/>
            <person name="Kelly W.J."/>
            <person name="Altermann E."/>
            <person name="Ronimus R.S."/>
            <person name="Yeoman C.J."/>
            <person name="Pacheco D.M."/>
            <person name="Li D."/>
            <person name="Kong Z."/>
            <person name="McTavish S."/>
            <person name="Sang C."/>
            <person name="Lambie S.C."/>
            <person name="Janssen P.H."/>
            <person name="Dey D."/>
            <person name="Attwood G.T."/>
        </authorList>
    </citation>
    <scope>NUCLEOTIDE SEQUENCE [LARGE SCALE GENOMIC DNA]</scope>
    <source>
        <strain evidence="5">ATCC 35063 / DSM 1093 / JCM 13430 / OCM 146 / M1</strain>
    </source>
</reference>
<dbReference type="PIRSF" id="PIRSF005063">
    <property type="entry name" value="UCP005063_CBS_MJ1232"/>
    <property type="match status" value="1"/>
</dbReference>
<evidence type="ECO:0000256" key="2">
    <source>
        <dbReference type="PROSITE-ProRule" id="PRU00703"/>
    </source>
</evidence>
<dbReference type="CDD" id="cd04588">
    <property type="entry name" value="CBS_pair_archHTH_assoc"/>
    <property type="match status" value="1"/>
</dbReference>
<dbReference type="InterPro" id="IPR036390">
    <property type="entry name" value="WH_DNA-bd_sf"/>
</dbReference>
<dbReference type="GeneID" id="8770704"/>